<keyword evidence="3" id="KW-1185">Reference proteome</keyword>
<proteinExistence type="predicted"/>
<organism evidence="2 3">
    <name type="scientific">Camellia sinensis var. sinensis</name>
    <name type="common">China tea</name>
    <dbReference type="NCBI Taxonomy" id="542762"/>
    <lineage>
        <taxon>Eukaryota</taxon>
        <taxon>Viridiplantae</taxon>
        <taxon>Streptophyta</taxon>
        <taxon>Embryophyta</taxon>
        <taxon>Tracheophyta</taxon>
        <taxon>Spermatophyta</taxon>
        <taxon>Magnoliopsida</taxon>
        <taxon>eudicotyledons</taxon>
        <taxon>Gunneridae</taxon>
        <taxon>Pentapetalae</taxon>
        <taxon>asterids</taxon>
        <taxon>Ericales</taxon>
        <taxon>Theaceae</taxon>
        <taxon>Camellia</taxon>
    </lineage>
</organism>
<evidence type="ECO:0000313" key="3">
    <source>
        <dbReference type="Proteomes" id="UP000306102"/>
    </source>
</evidence>
<dbReference type="Proteomes" id="UP000306102">
    <property type="component" value="Unassembled WGS sequence"/>
</dbReference>
<comment type="caution">
    <text evidence="2">The sequence shown here is derived from an EMBL/GenBank/DDBJ whole genome shotgun (WGS) entry which is preliminary data.</text>
</comment>
<evidence type="ECO:0000313" key="2">
    <source>
        <dbReference type="EMBL" id="THG02120.1"/>
    </source>
</evidence>
<keyword evidence="1" id="KW-1133">Transmembrane helix</keyword>
<keyword evidence="1" id="KW-0472">Membrane</keyword>
<sequence length="304" mass="33240">MAVVGLEIHWLEVWSGHRSRSREVFGDDGPVFLSDQRTSTAGMGLGRSRRGYWRVTGLQQWEDVAALVWESSGGGCEVFSAGLAAPAVWALGVGSCVGVAWGSSISSIGWQQELAHISTNIYQGRVHRRIRHHSQHAPEDCKNSRLTEEESIHPLVAISGVLTYNDNMMIMFLVVTSTFAMAMVPFARTATTMTMMYPMMTVMSSMVTTTAATMPVITRTMLMNMMSPAMTVVLVNKISPAVTVIPSTVTSYTSVMSTGAVVSQVMNTMTEWMMVMSTGAVVSQVVNTVTEWMMMFAAPRHLCC</sequence>
<name>A0A4S4DH61_CAMSN</name>
<accession>A0A4S4DH61</accession>
<dbReference type="EMBL" id="SDRB02011247">
    <property type="protein sequence ID" value="THG02120.1"/>
    <property type="molecule type" value="Genomic_DNA"/>
</dbReference>
<feature type="transmembrane region" description="Helical" evidence="1">
    <location>
        <begin position="168"/>
        <end position="187"/>
    </location>
</feature>
<dbReference type="AlphaFoldDB" id="A0A4S4DH61"/>
<evidence type="ECO:0000256" key="1">
    <source>
        <dbReference type="SAM" id="Phobius"/>
    </source>
</evidence>
<keyword evidence="1" id="KW-0812">Transmembrane</keyword>
<reference evidence="2 3" key="1">
    <citation type="journal article" date="2018" name="Proc. Natl. Acad. Sci. U.S.A.">
        <title>Draft genome sequence of Camellia sinensis var. sinensis provides insights into the evolution of the tea genome and tea quality.</title>
        <authorList>
            <person name="Wei C."/>
            <person name="Yang H."/>
            <person name="Wang S."/>
            <person name="Zhao J."/>
            <person name="Liu C."/>
            <person name="Gao L."/>
            <person name="Xia E."/>
            <person name="Lu Y."/>
            <person name="Tai Y."/>
            <person name="She G."/>
            <person name="Sun J."/>
            <person name="Cao H."/>
            <person name="Tong W."/>
            <person name="Gao Q."/>
            <person name="Li Y."/>
            <person name="Deng W."/>
            <person name="Jiang X."/>
            <person name="Wang W."/>
            <person name="Chen Q."/>
            <person name="Zhang S."/>
            <person name="Li H."/>
            <person name="Wu J."/>
            <person name="Wang P."/>
            <person name="Li P."/>
            <person name="Shi C."/>
            <person name="Zheng F."/>
            <person name="Jian J."/>
            <person name="Huang B."/>
            <person name="Shan D."/>
            <person name="Shi M."/>
            <person name="Fang C."/>
            <person name="Yue Y."/>
            <person name="Li F."/>
            <person name="Li D."/>
            <person name="Wei S."/>
            <person name="Han B."/>
            <person name="Jiang C."/>
            <person name="Yin Y."/>
            <person name="Xia T."/>
            <person name="Zhang Z."/>
            <person name="Bennetzen J.L."/>
            <person name="Zhao S."/>
            <person name="Wan X."/>
        </authorList>
    </citation>
    <scope>NUCLEOTIDE SEQUENCE [LARGE SCALE GENOMIC DNA]</scope>
    <source>
        <strain evidence="3">cv. Shuchazao</strain>
        <tissue evidence="2">Leaf</tissue>
    </source>
</reference>
<protein>
    <submittedName>
        <fullName evidence="2">Uncharacterized protein</fullName>
    </submittedName>
</protein>
<gene>
    <name evidence="2" type="ORF">TEA_020152</name>
</gene>
<feature type="transmembrane region" description="Helical" evidence="1">
    <location>
        <begin position="199"/>
        <end position="217"/>
    </location>
</feature>